<dbReference type="EMBL" id="ML996567">
    <property type="protein sequence ID" value="KAF2761301.1"/>
    <property type="molecule type" value="Genomic_DNA"/>
</dbReference>
<comment type="similarity">
    <text evidence="2">Belongs to the actin family. ARP6 subfamily.</text>
</comment>
<dbReference type="InterPro" id="IPR004000">
    <property type="entry name" value="Actin"/>
</dbReference>
<evidence type="ECO:0000313" key="9">
    <source>
        <dbReference type="Proteomes" id="UP000799437"/>
    </source>
</evidence>
<accession>A0A6A6WJ50</accession>
<dbReference type="Gene3D" id="3.30.420.40">
    <property type="match status" value="2"/>
</dbReference>
<evidence type="ECO:0000313" key="8">
    <source>
        <dbReference type="EMBL" id="KAF2761301.1"/>
    </source>
</evidence>
<protein>
    <recommendedName>
        <fullName evidence="3">Actin-like protein ARP6</fullName>
    </recommendedName>
    <alternativeName>
        <fullName evidence="7">Actin-like protein arp6</fullName>
    </alternativeName>
</protein>
<dbReference type="Proteomes" id="UP000799437">
    <property type="component" value="Unassembled WGS sequence"/>
</dbReference>
<dbReference type="GO" id="GO:0005634">
    <property type="term" value="C:nucleus"/>
    <property type="evidence" value="ECO:0007669"/>
    <property type="project" value="UniProtKB-ARBA"/>
</dbReference>
<evidence type="ECO:0000256" key="6">
    <source>
        <dbReference type="ARBA" id="ARBA00063309"/>
    </source>
</evidence>
<sequence length="442" mass="49068">MAPRLSIVNTQADLAAKTFVLDNGAYTIKAGYSSPDPKPTDCSIIQNTIAHSARDRATYIGSQLENCNDFGELAYRRPVQKGFVVNWEAQKAIWEHSFFDHSAKLKVDPKDTNLILTEAPNCMEALQNNTDEMVFEYFQFATYHRCLAASLNAYNDISSIYTNQSPTPPAPPVAPIQSLLVVDTSYSHTTVIPLLSSAPLQSAIRRLSPGGKLLTNFLKEQASIRHFNVIEETHLLNDAKEASVYISHDFRKDMDLTWAGGARDDAATRRYDETTTLDFVLPDYETVKKGYVRPHAPAVARSKIALREDILPLSNERFRTPELIFNPTDTGIPEAGLPEAIVQSLSALPEGLRPAMCSNIIVVGGNTLISGLVQRLSEEVRTLLPREYPVRVSRAPDPIVSTWLGGARLGADREALRDKVVTRKEYEEMGVGYLQKRFSGRA</sequence>
<dbReference type="AlphaFoldDB" id="A0A6A6WJ50"/>
<evidence type="ECO:0000256" key="5">
    <source>
        <dbReference type="ARBA" id="ARBA00025222"/>
    </source>
</evidence>
<dbReference type="SUPFAM" id="SSF53067">
    <property type="entry name" value="Actin-like ATPase domain"/>
    <property type="match status" value="2"/>
</dbReference>
<dbReference type="RefSeq" id="XP_033603752.1">
    <property type="nucleotide sequence ID" value="XM_033748988.1"/>
</dbReference>
<dbReference type="InterPro" id="IPR043129">
    <property type="entry name" value="ATPase_NBD"/>
</dbReference>
<evidence type="ECO:0000256" key="1">
    <source>
        <dbReference type="ARBA" id="ARBA00004496"/>
    </source>
</evidence>
<keyword evidence="9" id="KW-1185">Reference proteome</keyword>
<dbReference type="Gene3D" id="3.90.640.10">
    <property type="entry name" value="Actin, Chain A, domain 4"/>
    <property type="match status" value="1"/>
</dbReference>
<dbReference type="OrthoDB" id="6220758at2759"/>
<proteinExistence type="inferred from homology"/>
<evidence type="ECO:0000256" key="2">
    <source>
        <dbReference type="ARBA" id="ARBA00005665"/>
    </source>
</evidence>
<dbReference type="SMART" id="SM00268">
    <property type="entry name" value="ACTIN"/>
    <property type="match status" value="1"/>
</dbReference>
<dbReference type="PANTHER" id="PTHR11937">
    <property type="entry name" value="ACTIN"/>
    <property type="match status" value="1"/>
</dbReference>
<comment type="function">
    <text evidence="5">Component of the SWR1 complex which mediates the ATP-dependent exchange of histone H2A for the H2A variant HZT1 leading to transcriptional regulation of selected genes by chromatin remodeling. Involved in chromosome stability.</text>
</comment>
<evidence type="ECO:0000256" key="3">
    <source>
        <dbReference type="ARBA" id="ARBA00018633"/>
    </source>
</evidence>
<organism evidence="8 9">
    <name type="scientific">Pseudovirgaria hyperparasitica</name>
    <dbReference type="NCBI Taxonomy" id="470096"/>
    <lineage>
        <taxon>Eukaryota</taxon>
        <taxon>Fungi</taxon>
        <taxon>Dikarya</taxon>
        <taxon>Ascomycota</taxon>
        <taxon>Pezizomycotina</taxon>
        <taxon>Dothideomycetes</taxon>
        <taxon>Dothideomycetes incertae sedis</taxon>
        <taxon>Acrospermales</taxon>
        <taxon>Acrospermaceae</taxon>
        <taxon>Pseudovirgaria</taxon>
    </lineage>
</organism>
<dbReference type="GO" id="GO:0005737">
    <property type="term" value="C:cytoplasm"/>
    <property type="evidence" value="ECO:0007669"/>
    <property type="project" value="UniProtKB-SubCell"/>
</dbReference>
<dbReference type="Pfam" id="PF00022">
    <property type="entry name" value="Actin"/>
    <property type="match status" value="1"/>
</dbReference>
<evidence type="ECO:0000256" key="4">
    <source>
        <dbReference type="ARBA" id="ARBA00022490"/>
    </source>
</evidence>
<dbReference type="FunFam" id="3.90.640.10:FF:000014">
    <property type="entry name" value="Putative actin-related protein 6"/>
    <property type="match status" value="1"/>
</dbReference>
<comment type="subcellular location">
    <subcellularLocation>
        <location evidence="1">Cytoplasm</location>
    </subcellularLocation>
</comment>
<evidence type="ECO:0000256" key="7">
    <source>
        <dbReference type="ARBA" id="ARBA00073820"/>
    </source>
</evidence>
<name>A0A6A6WJ50_9PEZI</name>
<keyword evidence="4" id="KW-0963">Cytoplasm</keyword>
<reference evidence="8" key="1">
    <citation type="journal article" date="2020" name="Stud. Mycol.">
        <title>101 Dothideomycetes genomes: a test case for predicting lifestyles and emergence of pathogens.</title>
        <authorList>
            <person name="Haridas S."/>
            <person name="Albert R."/>
            <person name="Binder M."/>
            <person name="Bloem J."/>
            <person name="Labutti K."/>
            <person name="Salamov A."/>
            <person name="Andreopoulos B."/>
            <person name="Baker S."/>
            <person name="Barry K."/>
            <person name="Bills G."/>
            <person name="Bluhm B."/>
            <person name="Cannon C."/>
            <person name="Castanera R."/>
            <person name="Culley D."/>
            <person name="Daum C."/>
            <person name="Ezra D."/>
            <person name="Gonzalez J."/>
            <person name="Henrissat B."/>
            <person name="Kuo A."/>
            <person name="Liang C."/>
            <person name="Lipzen A."/>
            <person name="Lutzoni F."/>
            <person name="Magnuson J."/>
            <person name="Mondo S."/>
            <person name="Nolan M."/>
            <person name="Ohm R."/>
            <person name="Pangilinan J."/>
            <person name="Park H.-J."/>
            <person name="Ramirez L."/>
            <person name="Alfaro M."/>
            <person name="Sun H."/>
            <person name="Tritt A."/>
            <person name="Yoshinaga Y."/>
            <person name="Zwiers L.-H."/>
            <person name="Turgeon B."/>
            <person name="Goodwin S."/>
            <person name="Spatafora J."/>
            <person name="Crous P."/>
            <person name="Grigoriev I."/>
        </authorList>
    </citation>
    <scope>NUCLEOTIDE SEQUENCE</scope>
    <source>
        <strain evidence="8">CBS 121739</strain>
    </source>
</reference>
<gene>
    <name evidence="8" type="ORF">EJ05DRAFT_530822</name>
</gene>
<comment type="subunit">
    <text evidence="6">Component of the SWR1 chromatin remodeling complex.</text>
</comment>
<dbReference type="CDD" id="cd10210">
    <property type="entry name" value="ASKHA_NBD_Arp6"/>
    <property type="match status" value="1"/>
</dbReference>
<dbReference type="GeneID" id="54490042"/>